<evidence type="ECO:0000256" key="1">
    <source>
        <dbReference type="SAM" id="MobiDB-lite"/>
    </source>
</evidence>
<protein>
    <submittedName>
        <fullName evidence="2">Uncharacterized protein</fullName>
    </submittedName>
</protein>
<sequence>MVPLQNSAIERPESLYEVELVIFGTISSSAARRSVSVLAQTARGARRICLSHYRRAEIRRTRRAGAAPDRFETTQTSAWRQATI</sequence>
<accession>A0ABU6J883</accession>
<gene>
    <name evidence="2" type="ORF">RY831_11905</name>
</gene>
<feature type="region of interest" description="Disordered" evidence="1">
    <location>
        <begin position="62"/>
        <end position="84"/>
    </location>
</feature>
<name>A0ABU6J883_9BURK</name>
<proteinExistence type="predicted"/>
<dbReference type="RefSeq" id="WP_326506569.1">
    <property type="nucleotide sequence ID" value="NZ_JAWIIV010000008.1"/>
</dbReference>
<keyword evidence="3" id="KW-1185">Reference proteome</keyword>
<evidence type="ECO:0000313" key="3">
    <source>
        <dbReference type="Proteomes" id="UP001352263"/>
    </source>
</evidence>
<feature type="compositionally biased region" description="Polar residues" evidence="1">
    <location>
        <begin position="73"/>
        <end position="84"/>
    </location>
</feature>
<organism evidence="2 3">
    <name type="scientific">Noviherbaspirillum album</name>
    <dbReference type="NCBI Taxonomy" id="3080276"/>
    <lineage>
        <taxon>Bacteria</taxon>
        <taxon>Pseudomonadati</taxon>
        <taxon>Pseudomonadota</taxon>
        <taxon>Betaproteobacteria</taxon>
        <taxon>Burkholderiales</taxon>
        <taxon>Oxalobacteraceae</taxon>
        <taxon>Noviherbaspirillum</taxon>
    </lineage>
</organism>
<evidence type="ECO:0000313" key="2">
    <source>
        <dbReference type="EMBL" id="MEC4719857.1"/>
    </source>
</evidence>
<reference evidence="2 3" key="1">
    <citation type="submission" date="2023-10" db="EMBL/GenBank/DDBJ databases">
        <title>Noviherbaspirillum sp. CPCC 100848 genome assembly.</title>
        <authorList>
            <person name="Li X.Y."/>
            <person name="Fang X.M."/>
        </authorList>
    </citation>
    <scope>NUCLEOTIDE SEQUENCE [LARGE SCALE GENOMIC DNA]</scope>
    <source>
        <strain evidence="2 3">CPCC 100848</strain>
    </source>
</reference>
<dbReference type="EMBL" id="JAWIIV010000008">
    <property type="protein sequence ID" value="MEC4719857.1"/>
    <property type="molecule type" value="Genomic_DNA"/>
</dbReference>
<comment type="caution">
    <text evidence="2">The sequence shown here is derived from an EMBL/GenBank/DDBJ whole genome shotgun (WGS) entry which is preliminary data.</text>
</comment>
<dbReference type="Proteomes" id="UP001352263">
    <property type="component" value="Unassembled WGS sequence"/>
</dbReference>